<name>A0AAU7E690_9BACT</name>
<dbReference type="InterPro" id="IPR045584">
    <property type="entry name" value="Pilin-like"/>
</dbReference>
<dbReference type="RefSeq" id="WP_134237933.1">
    <property type="nucleotide sequence ID" value="NZ_CP155620.1"/>
</dbReference>
<keyword evidence="1" id="KW-0488">Methylation</keyword>
<dbReference type="SUPFAM" id="SSF54523">
    <property type="entry name" value="Pili subunits"/>
    <property type="match status" value="1"/>
</dbReference>
<dbReference type="EMBL" id="CP155620">
    <property type="protein sequence ID" value="XBJ28932.1"/>
    <property type="molecule type" value="Genomic_DNA"/>
</dbReference>
<accession>A0AAU7E690</accession>
<proteinExistence type="predicted"/>
<sequence length="158" mass="18018">MGFRKAFSILELIFVIAIIAILVSISIPYFSNSKQEAKITKLKADFTTLQSALVFYKNQNFLRSNSQNLSVLDEAKIGLEKEPLFFCTQSQISVCNDGANCCQGSLLSNAIYSNKQAWMKTGFNAYRYYITPKFFFDFIYDFESGELKCIGQRCKELL</sequence>
<dbReference type="PRINTS" id="PR00813">
    <property type="entry name" value="BCTERIALGSPG"/>
</dbReference>
<dbReference type="Gene3D" id="3.30.700.10">
    <property type="entry name" value="Glycoprotein, Type 4 Pilin"/>
    <property type="match status" value="1"/>
</dbReference>
<feature type="transmembrane region" description="Helical" evidence="2">
    <location>
        <begin position="12"/>
        <end position="31"/>
    </location>
</feature>
<evidence type="ECO:0000256" key="1">
    <source>
        <dbReference type="ARBA" id="ARBA00022481"/>
    </source>
</evidence>
<dbReference type="NCBIfam" id="TIGR02532">
    <property type="entry name" value="IV_pilin_GFxxxE"/>
    <property type="match status" value="1"/>
</dbReference>
<dbReference type="InterPro" id="IPR012902">
    <property type="entry name" value="N_methyl_site"/>
</dbReference>
<evidence type="ECO:0000256" key="2">
    <source>
        <dbReference type="SAM" id="Phobius"/>
    </source>
</evidence>
<dbReference type="GO" id="GO:0015627">
    <property type="term" value="C:type II protein secretion system complex"/>
    <property type="evidence" value="ECO:0007669"/>
    <property type="project" value="InterPro"/>
</dbReference>
<reference evidence="3" key="1">
    <citation type="submission" date="2024-05" db="EMBL/GenBank/DDBJ databases">
        <title>Campylobacter coli isolated from environmental waters in Slovenia.</title>
        <authorList>
            <person name="Zautner A.E."/>
            <person name="Bunk B."/>
            <person name="Riedel T."/>
            <person name="Sproeer C."/>
        </authorList>
    </citation>
    <scope>NUCLEOTIDE SEQUENCE</scope>
    <source>
        <strain evidence="3">CCS1377</strain>
    </source>
</reference>
<keyword evidence="2" id="KW-1133">Transmembrane helix</keyword>
<dbReference type="InterPro" id="IPR000983">
    <property type="entry name" value="Bac_GSPG_pilin"/>
</dbReference>
<protein>
    <submittedName>
        <fullName evidence="3">Type II secretion system protein</fullName>
    </submittedName>
</protein>
<dbReference type="GO" id="GO:0015628">
    <property type="term" value="P:protein secretion by the type II secretion system"/>
    <property type="evidence" value="ECO:0007669"/>
    <property type="project" value="InterPro"/>
</dbReference>
<keyword evidence="2" id="KW-0472">Membrane</keyword>
<keyword evidence="2" id="KW-0812">Transmembrane</keyword>
<evidence type="ECO:0000313" key="3">
    <source>
        <dbReference type="EMBL" id="XBJ28932.1"/>
    </source>
</evidence>
<gene>
    <name evidence="3" type="ORF">AAH949_07550</name>
</gene>
<dbReference type="AlphaFoldDB" id="A0AAU7E690"/>
<organism evidence="3">
    <name type="scientific">Campylobacter sp. CCS1377</name>
    <dbReference type="NCBI Taxonomy" id="3158229"/>
    <lineage>
        <taxon>Bacteria</taxon>
        <taxon>Pseudomonadati</taxon>
        <taxon>Campylobacterota</taxon>
        <taxon>Epsilonproteobacteria</taxon>
        <taxon>Campylobacterales</taxon>
        <taxon>Campylobacteraceae</taxon>
        <taxon>Campylobacter</taxon>
    </lineage>
</organism>